<evidence type="ECO:0000313" key="1">
    <source>
        <dbReference type="EMBL" id="MBO1264265.1"/>
    </source>
</evidence>
<dbReference type="GO" id="GO:0008168">
    <property type="term" value="F:methyltransferase activity"/>
    <property type="evidence" value="ECO:0007669"/>
    <property type="project" value="UniProtKB-KW"/>
</dbReference>
<sequence>MKRTCSICNNETWSFHHDIFHVDYFVCDHCAFIFKDPEALLSEEDELKIYESHENSIEDPTYLAYFKRFLEEAVFPFSHSGKKGLDFGSGPSPVLSMILERDYGYDMDIYDLFYAPEKIYEGKSYDLITCTEVIEHLEDPLVQFQIMKEALNENGLLAIMTQFHQNDVKHFRSWHYMRDRSHIAFYRRKTLEKIAEIIGLEMIYCNDSNYATFRRK</sequence>
<comment type="caution">
    <text evidence="1">The sequence shown here is derived from an EMBL/GenBank/DDBJ whole genome shotgun (WGS) entry which is preliminary data.</text>
</comment>
<keyword evidence="2" id="KW-1185">Reference proteome</keyword>
<evidence type="ECO:0000313" key="2">
    <source>
        <dbReference type="Proteomes" id="UP000664218"/>
    </source>
</evidence>
<gene>
    <name evidence="1" type="ORF">J3A84_04295</name>
</gene>
<organism evidence="1 2">
    <name type="scientific">Proteiniclasticum aestuarii</name>
    <dbReference type="NCBI Taxonomy" id="2817862"/>
    <lineage>
        <taxon>Bacteria</taxon>
        <taxon>Bacillati</taxon>
        <taxon>Bacillota</taxon>
        <taxon>Clostridia</taxon>
        <taxon>Eubacteriales</taxon>
        <taxon>Clostridiaceae</taxon>
        <taxon>Proteiniclasticum</taxon>
    </lineage>
</organism>
<keyword evidence="1" id="KW-0808">Transferase</keyword>
<dbReference type="Proteomes" id="UP000664218">
    <property type="component" value="Unassembled WGS sequence"/>
</dbReference>
<dbReference type="Gene3D" id="3.40.50.150">
    <property type="entry name" value="Vaccinia Virus protein VP39"/>
    <property type="match status" value="1"/>
</dbReference>
<reference evidence="1" key="1">
    <citation type="submission" date="2021-03" db="EMBL/GenBank/DDBJ databases">
        <title>Proteiniclasticum marinus sp. nov., isolated from tidal flat sediment.</title>
        <authorList>
            <person name="Namirimu T."/>
            <person name="Yang J.-A."/>
            <person name="Yang S.-H."/>
            <person name="Kim Y.-J."/>
            <person name="Kwon K.K."/>
        </authorList>
    </citation>
    <scope>NUCLEOTIDE SEQUENCE</scope>
    <source>
        <strain evidence="1">SCR006</strain>
    </source>
</reference>
<dbReference type="EMBL" id="JAFNJU010000002">
    <property type="protein sequence ID" value="MBO1264265.1"/>
    <property type="molecule type" value="Genomic_DNA"/>
</dbReference>
<dbReference type="AlphaFoldDB" id="A0A939H9N3"/>
<dbReference type="GO" id="GO:0032259">
    <property type="term" value="P:methylation"/>
    <property type="evidence" value="ECO:0007669"/>
    <property type="project" value="UniProtKB-KW"/>
</dbReference>
<dbReference type="InterPro" id="IPR029063">
    <property type="entry name" value="SAM-dependent_MTases_sf"/>
</dbReference>
<dbReference type="Pfam" id="PF13489">
    <property type="entry name" value="Methyltransf_23"/>
    <property type="match status" value="1"/>
</dbReference>
<dbReference type="RefSeq" id="WP_207598778.1">
    <property type="nucleotide sequence ID" value="NZ_JAFNJU010000002.1"/>
</dbReference>
<proteinExistence type="predicted"/>
<name>A0A939H9N3_9CLOT</name>
<keyword evidence="1" id="KW-0489">Methyltransferase</keyword>
<accession>A0A939H9N3</accession>
<protein>
    <submittedName>
        <fullName evidence="1">Class I SAM-dependent methyltransferase</fullName>
    </submittedName>
</protein>
<dbReference type="SUPFAM" id="SSF53335">
    <property type="entry name" value="S-adenosyl-L-methionine-dependent methyltransferases"/>
    <property type="match status" value="1"/>
</dbReference>